<dbReference type="Proteomes" id="UP001300692">
    <property type="component" value="Unassembled WGS sequence"/>
</dbReference>
<evidence type="ECO:0000313" key="2">
    <source>
        <dbReference type="Proteomes" id="UP001300692"/>
    </source>
</evidence>
<name>A0ABT3CXA3_9BACT</name>
<keyword evidence="2" id="KW-1185">Reference proteome</keyword>
<evidence type="ECO:0008006" key="3">
    <source>
        <dbReference type="Google" id="ProtNLM"/>
    </source>
</evidence>
<gene>
    <name evidence="1" type="ORF">N7U62_16740</name>
</gene>
<dbReference type="PROSITE" id="PS51257">
    <property type="entry name" value="PROKAR_LIPOPROTEIN"/>
    <property type="match status" value="1"/>
</dbReference>
<accession>A0ABT3CXA3</accession>
<dbReference type="EMBL" id="JAOYOD010000001">
    <property type="protein sequence ID" value="MCV9388332.1"/>
    <property type="molecule type" value="Genomic_DNA"/>
</dbReference>
<reference evidence="1 2" key="1">
    <citation type="submission" date="2022-10" db="EMBL/GenBank/DDBJ databases">
        <title>Comparative genomics and taxonomic characterization of three novel marine species of genus Reichenbachiella exhibiting antioxidant and polysaccharide degradation activities.</title>
        <authorList>
            <person name="Muhammad N."/>
            <person name="Lee Y.-J."/>
            <person name="Ko J."/>
            <person name="Kim S.-G."/>
        </authorList>
    </citation>
    <scope>NUCLEOTIDE SEQUENCE [LARGE SCALE GENOMIC DNA]</scope>
    <source>
        <strain evidence="1 2">ABR2-5</strain>
    </source>
</reference>
<evidence type="ECO:0000313" key="1">
    <source>
        <dbReference type="EMBL" id="MCV9388332.1"/>
    </source>
</evidence>
<proteinExistence type="predicted"/>
<organism evidence="1 2">
    <name type="scientific">Reichenbachiella ulvae</name>
    <dbReference type="NCBI Taxonomy" id="2980104"/>
    <lineage>
        <taxon>Bacteria</taxon>
        <taxon>Pseudomonadati</taxon>
        <taxon>Bacteroidota</taxon>
        <taxon>Cytophagia</taxon>
        <taxon>Cytophagales</taxon>
        <taxon>Reichenbachiellaceae</taxon>
        <taxon>Reichenbachiella</taxon>
    </lineage>
</organism>
<dbReference type="RefSeq" id="WP_264139191.1">
    <property type="nucleotide sequence ID" value="NZ_JAOYOD010000001.1"/>
</dbReference>
<comment type="caution">
    <text evidence="1">The sequence shown here is derived from an EMBL/GenBank/DDBJ whole genome shotgun (WGS) entry which is preliminary data.</text>
</comment>
<protein>
    <recommendedName>
        <fullName evidence="3">Lipoprotein</fullName>
    </recommendedName>
</protein>
<sequence>MNKTILLFIPIILFSCGSKKPQTQHIATRETINLNFTTNILSLDSGAADSEAERFVKALTEGNDATYQITNLDDDILCELQALDSSKIKNINLRFLKNEEAILNQFLEGKLDLITVRYDEKLNANYDFLIKQIQNDAYSNYQINKGNNAKLKVVQISNFKHIKEITEIKNLLGIEAHQIYLDSSTVSLDSLPLSEFSINTMDSAFLSYQDSLITWNITNQHQPTDRTISIKEIKIDSLDENIHQLTQSIHDKDRVMNSQLNATIIIKIFPEYYITSKSLKGLKDYKKLSDLVPELFFDTIRSY</sequence>